<dbReference type="EMBL" id="CAJPIJ010000158">
    <property type="protein sequence ID" value="CAG1995707.1"/>
    <property type="molecule type" value="Genomic_DNA"/>
</dbReference>
<dbReference type="Proteomes" id="UP000746612">
    <property type="component" value="Unassembled WGS sequence"/>
</dbReference>
<name>A0A9N8RJ27_GIBZA</name>
<evidence type="ECO:0000313" key="1">
    <source>
        <dbReference type="EMBL" id="CAG1995707.1"/>
    </source>
</evidence>
<gene>
    <name evidence="1" type="ORF">MDCFG202_LOCUS389786</name>
</gene>
<accession>A0A9N8RJ27</accession>
<reference evidence="1" key="1">
    <citation type="submission" date="2021-03" db="EMBL/GenBank/DDBJ databases">
        <authorList>
            <person name="Alouane T."/>
            <person name="Langin T."/>
            <person name="Bonhomme L."/>
        </authorList>
    </citation>
    <scope>NUCLEOTIDE SEQUENCE</scope>
    <source>
        <strain evidence="1">MDC_Fg202</strain>
    </source>
</reference>
<proteinExistence type="predicted"/>
<dbReference type="AlphaFoldDB" id="A0A9N8RJ27"/>
<organism evidence="1 2">
    <name type="scientific">Gibberella zeae</name>
    <name type="common">Wheat head blight fungus</name>
    <name type="synonym">Fusarium graminearum</name>
    <dbReference type="NCBI Taxonomy" id="5518"/>
    <lineage>
        <taxon>Eukaryota</taxon>
        <taxon>Fungi</taxon>
        <taxon>Dikarya</taxon>
        <taxon>Ascomycota</taxon>
        <taxon>Pezizomycotina</taxon>
        <taxon>Sordariomycetes</taxon>
        <taxon>Hypocreomycetidae</taxon>
        <taxon>Hypocreales</taxon>
        <taxon>Nectriaceae</taxon>
        <taxon>Fusarium</taxon>
    </lineage>
</organism>
<sequence length="216" mass="24648">MGRSGSARPPGFHFCYYFTALLPKTIESTSWDPARITLPTILRYELNSKNQYYNNIALSYTTLYSFVENRCYFNSRVAWLYRYLHKPKTRTHTHNTWPSSLVRPSQTCRIRISPCPAMRDLDVLITDPRFVPLSLTRGSRRSLPVGDPQARHMDRDDLRDLEDLAASLTRPGNGRSHKKHRAMSPGTEHCPVSAFRFGPPLQSVLLVILACILAGI</sequence>
<comment type="caution">
    <text evidence="1">The sequence shown here is derived from an EMBL/GenBank/DDBJ whole genome shotgun (WGS) entry which is preliminary data.</text>
</comment>
<protein>
    <submittedName>
        <fullName evidence="1">Uncharacterized protein</fullName>
    </submittedName>
</protein>
<evidence type="ECO:0000313" key="2">
    <source>
        <dbReference type="Proteomes" id="UP000746612"/>
    </source>
</evidence>